<feature type="region of interest" description="Disordered" evidence="1">
    <location>
        <begin position="1"/>
        <end position="217"/>
    </location>
</feature>
<feature type="compositionally biased region" description="Polar residues" evidence="1">
    <location>
        <begin position="58"/>
        <end position="81"/>
    </location>
</feature>
<proteinExistence type="predicted"/>
<feature type="compositionally biased region" description="Low complexity" evidence="1">
    <location>
        <begin position="1"/>
        <end position="13"/>
    </location>
</feature>
<sequence>MALSRKSAAASSRASRRPSADPSARTSESPSVCTRSKKLRSSENVAEAAGRENGDLSGLSTKQSRISGGNCNGVSGDSNPVRQALAGIQNMPPSFMTRARKSRTEQRLAKVLNWNDGGIRSSAYAIPSQESRSGQNQNEKKSSEAAGSSIVQRESSISGRAVSSVRISSSSDASFSPSGIPTSDKDSRVDCTESDAHNVSPCPSDTPNFSEVNPSSLDDDVLDVCVRQEDDVEQNSIGNSGSQASILSEARPSSVEGNILLASQVTPARRVLSRLAIDGVRTPEHLVPALGGGLSPNNDEAASEGIFRVYERRTSEQPAKISNRAKTCPQLRGSSTSSSSMIGTHHYSLRHLKDFSTPQTKVRHGRRKTPSSQVQSNMLLPESYREEKCAYFAEVDAFELLEEEADEEELEEPTKNSADIE</sequence>
<feature type="region of interest" description="Disordered" evidence="1">
    <location>
        <begin position="317"/>
        <end position="341"/>
    </location>
</feature>
<feature type="region of interest" description="Disordered" evidence="1">
    <location>
        <begin position="402"/>
        <end position="421"/>
    </location>
</feature>
<evidence type="ECO:0000256" key="1">
    <source>
        <dbReference type="SAM" id="MobiDB-lite"/>
    </source>
</evidence>
<comment type="caution">
    <text evidence="2">The sequence shown here is derived from an EMBL/GenBank/DDBJ whole genome shotgun (WGS) entry which is preliminary data.</text>
</comment>
<dbReference type="EMBL" id="LVLJ01002955">
    <property type="protein sequence ID" value="OAE23045.1"/>
    <property type="molecule type" value="Genomic_DNA"/>
</dbReference>
<organism evidence="2 3">
    <name type="scientific">Marchantia polymorpha subsp. ruderalis</name>
    <dbReference type="NCBI Taxonomy" id="1480154"/>
    <lineage>
        <taxon>Eukaryota</taxon>
        <taxon>Viridiplantae</taxon>
        <taxon>Streptophyta</taxon>
        <taxon>Embryophyta</taxon>
        <taxon>Marchantiophyta</taxon>
        <taxon>Marchantiopsida</taxon>
        <taxon>Marchantiidae</taxon>
        <taxon>Marchantiales</taxon>
        <taxon>Marchantiaceae</taxon>
        <taxon>Marchantia</taxon>
    </lineage>
</organism>
<feature type="region of interest" description="Disordered" evidence="1">
    <location>
        <begin position="354"/>
        <end position="380"/>
    </location>
</feature>
<gene>
    <name evidence="2" type="ORF">AXG93_3571s1080</name>
</gene>
<feature type="compositionally biased region" description="Acidic residues" evidence="1">
    <location>
        <begin position="402"/>
        <end position="411"/>
    </location>
</feature>
<accession>A0A176VSK4</accession>
<protein>
    <submittedName>
        <fullName evidence="2">Uncharacterized protein</fullName>
    </submittedName>
</protein>
<feature type="compositionally biased region" description="Low complexity" evidence="1">
    <location>
        <begin position="155"/>
        <end position="181"/>
    </location>
</feature>
<feature type="compositionally biased region" description="Polar residues" evidence="1">
    <location>
        <begin position="145"/>
        <end position="154"/>
    </location>
</feature>
<name>A0A176VSK4_MARPO</name>
<feature type="compositionally biased region" description="Basic and acidic residues" evidence="1">
    <location>
        <begin position="183"/>
        <end position="196"/>
    </location>
</feature>
<dbReference type="AlphaFoldDB" id="A0A176VSK4"/>
<evidence type="ECO:0000313" key="3">
    <source>
        <dbReference type="Proteomes" id="UP000077202"/>
    </source>
</evidence>
<feature type="compositionally biased region" description="Polar residues" evidence="1">
    <location>
        <begin position="128"/>
        <end position="137"/>
    </location>
</feature>
<keyword evidence="3" id="KW-1185">Reference proteome</keyword>
<evidence type="ECO:0000313" key="2">
    <source>
        <dbReference type="EMBL" id="OAE23045.1"/>
    </source>
</evidence>
<reference evidence="2" key="1">
    <citation type="submission" date="2016-03" db="EMBL/GenBank/DDBJ databases">
        <title>Mechanisms controlling the formation of the plant cell surface in tip-growing cells are functionally conserved among land plants.</title>
        <authorList>
            <person name="Honkanen S."/>
            <person name="Jones V.A."/>
            <person name="Morieri G."/>
            <person name="Champion C."/>
            <person name="Hetherington A.J."/>
            <person name="Kelly S."/>
            <person name="Saint-Marcoux D."/>
            <person name="Proust H."/>
            <person name="Prescott H."/>
            <person name="Dolan L."/>
        </authorList>
    </citation>
    <scope>NUCLEOTIDE SEQUENCE [LARGE SCALE GENOMIC DNA]</scope>
    <source>
        <tissue evidence="2">Whole gametophyte</tissue>
    </source>
</reference>
<feature type="compositionally biased region" description="Polar residues" evidence="1">
    <location>
        <begin position="201"/>
        <end position="214"/>
    </location>
</feature>
<dbReference type="Proteomes" id="UP000077202">
    <property type="component" value="Unassembled WGS sequence"/>
</dbReference>